<sequence>MALPAKPQFWTRLGLNPDKSTAALNGFPRKVGKILDQRRGTREAYRECLAKAIVNMWKADAMPHDEPGRVERAMQ</sequence>
<proteinExistence type="predicted"/>
<evidence type="ECO:0000313" key="1">
    <source>
        <dbReference type="EMBL" id="CAK0877780.1"/>
    </source>
</evidence>
<reference evidence="1" key="1">
    <citation type="submission" date="2023-10" db="EMBL/GenBank/DDBJ databases">
        <authorList>
            <person name="Chen Y."/>
            <person name="Shah S."/>
            <person name="Dougan E. K."/>
            <person name="Thang M."/>
            <person name="Chan C."/>
        </authorList>
    </citation>
    <scope>NUCLEOTIDE SEQUENCE [LARGE SCALE GENOMIC DNA]</scope>
</reference>
<name>A0ABN9W042_9DINO</name>
<organism evidence="1 2">
    <name type="scientific">Prorocentrum cordatum</name>
    <dbReference type="NCBI Taxonomy" id="2364126"/>
    <lineage>
        <taxon>Eukaryota</taxon>
        <taxon>Sar</taxon>
        <taxon>Alveolata</taxon>
        <taxon>Dinophyceae</taxon>
        <taxon>Prorocentrales</taxon>
        <taxon>Prorocentraceae</taxon>
        <taxon>Prorocentrum</taxon>
    </lineage>
</organism>
<evidence type="ECO:0000313" key="2">
    <source>
        <dbReference type="Proteomes" id="UP001189429"/>
    </source>
</evidence>
<keyword evidence="2" id="KW-1185">Reference proteome</keyword>
<dbReference type="EMBL" id="CAUYUJ010017776">
    <property type="protein sequence ID" value="CAK0877780.1"/>
    <property type="molecule type" value="Genomic_DNA"/>
</dbReference>
<comment type="caution">
    <text evidence="1">The sequence shown here is derived from an EMBL/GenBank/DDBJ whole genome shotgun (WGS) entry which is preliminary data.</text>
</comment>
<accession>A0ABN9W042</accession>
<protein>
    <submittedName>
        <fullName evidence="1">Uncharacterized protein</fullName>
    </submittedName>
</protein>
<gene>
    <name evidence="1" type="ORF">PCOR1329_LOCUS61739</name>
</gene>
<feature type="non-terminal residue" evidence="1">
    <location>
        <position position="75"/>
    </location>
</feature>
<dbReference type="Proteomes" id="UP001189429">
    <property type="component" value="Unassembled WGS sequence"/>
</dbReference>